<feature type="compositionally biased region" description="Polar residues" evidence="3">
    <location>
        <begin position="1"/>
        <end position="15"/>
    </location>
</feature>
<protein>
    <recommendedName>
        <fullName evidence="2">Isoprenyl transferase</fullName>
        <ecNumber evidence="2">2.5.1.-</ecNumber>
    </recommendedName>
</protein>
<feature type="active site" description="Proton acceptor" evidence="2">
    <location>
        <position position="96"/>
    </location>
</feature>
<feature type="binding site" evidence="2">
    <location>
        <position position="52"/>
    </location>
    <ligand>
        <name>substrate</name>
    </ligand>
</feature>
<feature type="binding site" evidence="2">
    <location>
        <position position="61"/>
    </location>
    <ligand>
        <name>substrate</name>
    </ligand>
</feature>
<name>A0A402D0X8_9BACT</name>
<evidence type="ECO:0000256" key="1">
    <source>
        <dbReference type="ARBA" id="ARBA00022679"/>
    </source>
</evidence>
<comment type="subunit">
    <text evidence="2">Homodimer.</text>
</comment>
<keyword evidence="2" id="KW-0479">Metal-binding</keyword>
<feature type="binding site" evidence="2">
    <location>
        <position position="97"/>
    </location>
    <ligand>
        <name>substrate</name>
    </ligand>
</feature>
<feature type="binding site" evidence="2">
    <location>
        <begin position="93"/>
        <end position="95"/>
    </location>
    <ligand>
        <name>substrate</name>
    </ligand>
</feature>
<keyword evidence="1 2" id="KW-0808">Transferase</keyword>
<dbReference type="NCBIfam" id="TIGR00055">
    <property type="entry name" value="uppS"/>
    <property type="match status" value="1"/>
</dbReference>
<dbReference type="HAMAP" id="MF_01139">
    <property type="entry name" value="ISPT"/>
    <property type="match status" value="1"/>
</dbReference>
<dbReference type="SUPFAM" id="SSF64005">
    <property type="entry name" value="Undecaprenyl diphosphate synthase"/>
    <property type="match status" value="1"/>
</dbReference>
<accession>A0A402D0X8</accession>
<dbReference type="EC" id="2.5.1.-" evidence="2"/>
<comment type="cofactor">
    <cofactor evidence="2">
        <name>Mg(2+)</name>
        <dbReference type="ChEBI" id="CHEBI:18420"/>
    </cofactor>
    <text evidence="2">Binds 2 magnesium ions per subunit.</text>
</comment>
<dbReference type="EMBL" id="AP025739">
    <property type="protein sequence ID" value="BDI31743.1"/>
    <property type="molecule type" value="Genomic_DNA"/>
</dbReference>
<feature type="region of interest" description="Disordered" evidence="3">
    <location>
        <begin position="1"/>
        <end position="35"/>
    </location>
</feature>
<feature type="binding site" evidence="2">
    <location>
        <position position="47"/>
    </location>
    <ligand>
        <name>Mg(2+)</name>
        <dbReference type="ChEBI" id="CHEBI:18420"/>
    </ligand>
</feature>
<feature type="binding site" evidence="2">
    <location>
        <position position="65"/>
    </location>
    <ligand>
        <name>substrate</name>
    </ligand>
</feature>
<dbReference type="AlphaFoldDB" id="A0A402D0X8"/>
<dbReference type="GO" id="GO:0000287">
    <property type="term" value="F:magnesium ion binding"/>
    <property type="evidence" value="ECO:0007669"/>
    <property type="project" value="UniProtKB-UniRule"/>
</dbReference>
<feature type="binding site" evidence="2">
    <location>
        <position position="216"/>
    </location>
    <ligand>
        <name>substrate</name>
    </ligand>
</feature>
<keyword evidence="5" id="KW-1185">Reference proteome</keyword>
<feature type="compositionally biased region" description="Basic and acidic residues" evidence="3">
    <location>
        <begin position="16"/>
        <end position="35"/>
    </location>
</feature>
<dbReference type="KEGG" id="ccot:CCAX7_37940"/>
<organism evidence="4 5">
    <name type="scientific">Capsulimonas corticalis</name>
    <dbReference type="NCBI Taxonomy" id="2219043"/>
    <lineage>
        <taxon>Bacteria</taxon>
        <taxon>Bacillati</taxon>
        <taxon>Armatimonadota</taxon>
        <taxon>Armatimonadia</taxon>
        <taxon>Capsulimonadales</taxon>
        <taxon>Capsulimonadaceae</taxon>
        <taxon>Capsulimonas</taxon>
    </lineage>
</organism>
<feature type="binding site" evidence="2">
    <location>
        <position position="99"/>
    </location>
    <ligand>
        <name>substrate</name>
    </ligand>
</feature>
<feature type="binding site" evidence="2">
    <location>
        <position position="235"/>
    </location>
    <ligand>
        <name>Mg(2+)</name>
        <dbReference type="ChEBI" id="CHEBI:18420"/>
    </ligand>
</feature>
<dbReference type="NCBIfam" id="NF011405">
    <property type="entry name" value="PRK14830.1"/>
    <property type="match status" value="1"/>
</dbReference>
<dbReference type="PANTHER" id="PTHR10291">
    <property type="entry name" value="DEHYDRODOLICHYL DIPHOSPHATE SYNTHASE FAMILY MEMBER"/>
    <property type="match status" value="1"/>
</dbReference>
<reference evidence="4 5" key="1">
    <citation type="journal article" date="2019" name="Int. J. Syst. Evol. Microbiol.">
        <title>Capsulimonas corticalis gen. nov., sp. nov., an aerobic capsulated bacterium, of a novel bacterial order, Capsulimonadales ord. nov., of the class Armatimonadia of the phylum Armatimonadetes.</title>
        <authorList>
            <person name="Li J."/>
            <person name="Kudo C."/>
            <person name="Tonouchi A."/>
        </authorList>
    </citation>
    <scope>NUCLEOTIDE SEQUENCE [LARGE SCALE GENOMIC DNA]</scope>
    <source>
        <strain evidence="4 5">AX-7</strain>
    </source>
</reference>
<evidence type="ECO:0000256" key="2">
    <source>
        <dbReference type="HAMAP-Rule" id="MF_01139"/>
    </source>
</evidence>
<dbReference type="OrthoDB" id="4191603at2"/>
<dbReference type="GO" id="GO:0030145">
    <property type="term" value="F:manganese ion binding"/>
    <property type="evidence" value="ECO:0007669"/>
    <property type="project" value="TreeGrafter"/>
</dbReference>
<dbReference type="GO" id="GO:0008834">
    <property type="term" value="F:ditrans,polycis-undecaprenyl-diphosphate synthase [(2E,6E)-farnesyl-diphosphate specific] activity"/>
    <property type="evidence" value="ECO:0007669"/>
    <property type="project" value="TreeGrafter"/>
</dbReference>
<dbReference type="GO" id="GO:0005829">
    <property type="term" value="C:cytosol"/>
    <property type="evidence" value="ECO:0007669"/>
    <property type="project" value="TreeGrafter"/>
</dbReference>
<dbReference type="Proteomes" id="UP000287394">
    <property type="component" value="Chromosome"/>
</dbReference>
<dbReference type="PANTHER" id="PTHR10291:SF0">
    <property type="entry name" value="DEHYDRODOLICHYL DIPHOSPHATE SYNTHASE 2"/>
    <property type="match status" value="1"/>
</dbReference>
<comment type="similarity">
    <text evidence="2">Belongs to the UPP synthase family.</text>
</comment>
<dbReference type="FunFam" id="3.40.1180.10:FF:000001">
    <property type="entry name" value="(2E,6E)-farnesyl-diphosphate-specific ditrans,polycis-undecaprenyl-diphosphate synthase"/>
    <property type="match status" value="1"/>
</dbReference>
<dbReference type="PROSITE" id="PS01066">
    <property type="entry name" value="UPP_SYNTHASE"/>
    <property type="match status" value="1"/>
</dbReference>
<evidence type="ECO:0000313" key="5">
    <source>
        <dbReference type="Proteomes" id="UP000287394"/>
    </source>
</evidence>
<proteinExistence type="inferred from homology"/>
<feature type="binding site" evidence="2">
    <location>
        <begin position="48"/>
        <end position="51"/>
    </location>
    <ligand>
        <name>substrate</name>
    </ligand>
</feature>
<feature type="active site" evidence="2">
    <location>
        <position position="47"/>
    </location>
</feature>
<gene>
    <name evidence="4" type="ORF">CCAX7_37940</name>
</gene>
<dbReference type="InterPro" id="IPR036424">
    <property type="entry name" value="UPP_synth-like_sf"/>
</dbReference>
<dbReference type="RefSeq" id="WP_119323214.1">
    <property type="nucleotide sequence ID" value="NZ_AP025739.1"/>
</dbReference>
<dbReference type="Gene3D" id="3.40.1180.10">
    <property type="entry name" value="Decaprenyl diphosphate synthase-like"/>
    <property type="match status" value="1"/>
</dbReference>
<dbReference type="InterPro" id="IPR018520">
    <property type="entry name" value="UPP_synth-like_CS"/>
</dbReference>
<sequence>MGSQNAQNGASATVHHSSDTAETRETKRLRERLDPSRMPEHVAVIMDGNGRWARKHHLPSRLLGHAEGYKTTKKIVRAASDLGVKYLTLYVFSNENWRRPKHETDGLMALIEKATRNELAELHENGIRMRFLGRRLELTPSLRKEIERAEALTEKNPGLVLNLALNYGGRAEIVDAVRKLAEAAARGEIDPAKITEDDISANLYAPDMPDPDLMIRTAGELRVSNFLLWEIAYSEMWVTPTLWPDFSAEHLVQAIEDYQMRVRKFGAVVNP</sequence>
<keyword evidence="2" id="KW-0460">Magnesium</keyword>
<dbReference type="GO" id="GO:0016094">
    <property type="term" value="P:polyprenol biosynthetic process"/>
    <property type="evidence" value="ECO:0007669"/>
    <property type="project" value="TreeGrafter"/>
</dbReference>
<dbReference type="Pfam" id="PF01255">
    <property type="entry name" value="Prenyltransf"/>
    <property type="match status" value="1"/>
</dbReference>
<dbReference type="InterPro" id="IPR001441">
    <property type="entry name" value="UPP_synth-like"/>
</dbReference>
<comment type="function">
    <text evidence="2">Catalyzes the condensation of isopentenyl diphosphate (IPP) with allylic pyrophosphates generating different type of terpenoids.</text>
</comment>
<evidence type="ECO:0000256" key="3">
    <source>
        <dbReference type="SAM" id="MobiDB-lite"/>
    </source>
</evidence>
<dbReference type="FunCoup" id="A0A402D0X8">
    <property type="interactions" value="419"/>
</dbReference>
<dbReference type="CDD" id="cd00475">
    <property type="entry name" value="Cis_IPPS"/>
    <property type="match status" value="1"/>
</dbReference>
<evidence type="ECO:0000313" key="4">
    <source>
        <dbReference type="EMBL" id="BDI31743.1"/>
    </source>
</evidence>
<feature type="binding site" evidence="2">
    <location>
        <begin position="222"/>
        <end position="224"/>
    </location>
    <ligand>
        <name>substrate</name>
    </ligand>
</feature>